<dbReference type="EMBL" id="WKUE01000173">
    <property type="protein sequence ID" value="MSI72464.1"/>
    <property type="molecule type" value="Genomic_DNA"/>
</dbReference>
<dbReference type="Proteomes" id="UP000438958">
    <property type="component" value="Unassembled WGS sequence"/>
</dbReference>
<reference evidence="1" key="1">
    <citation type="submission" date="2006-09" db="EMBL/GenBank/DDBJ databases">
        <title>Comparative analysis of five indigenous plasmids from a clinical strain of Escherichia coli with biofilm formation ability.</title>
        <authorList>
            <person name="Shu H.-Y."/>
            <person name="Lin G.-H."/>
        </authorList>
    </citation>
    <scope>NUCLEOTIDE SEQUENCE</scope>
    <source>
        <strain evidence="1">MG828</strain>
        <plasmid evidence="1">pMG828-3</plasmid>
    </source>
</reference>
<reference evidence="2" key="3">
    <citation type="submission" date="2020-09" db="EMBL/GenBank/DDBJ databases">
        <title>Emerging polyconal dissemination of OXA-244-producing E. coli in France.</title>
        <authorList>
            <person name="Emeraud C."/>
            <person name="Girlich D."/>
            <person name="Bonnin R.A."/>
            <person name="Jousset A.B."/>
            <person name="Naas T."/>
            <person name="Dortet L."/>
        </authorList>
    </citation>
    <scope>NUCLEOTIDE SEQUENCE</scope>
    <source>
        <strain evidence="2">225E3</strain>
    </source>
</reference>
<dbReference type="EMBL" id="DQ995353">
    <property type="protein sequence ID" value="ABJ16458.1"/>
    <property type="molecule type" value="Genomic_DNA"/>
</dbReference>
<dbReference type="Proteomes" id="UP000640866">
    <property type="component" value="Unassembled WGS sequence"/>
</dbReference>
<dbReference type="EMBL" id="JACZOI010000085">
    <property type="protein sequence ID" value="MBE0979770.1"/>
    <property type="molecule type" value="Genomic_DNA"/>
</dbReference>
<evidence type="ECO:0000313" key="5">
    <source>
        <dbReference type="Proteomes" id="UP000438958"/>
    </source>
</evidence>
<sequence length="65" mass="7527">MKEEKVLLHRFLFVVRNKNGCELSCSADLMGTRDDVYKYFSDSVSGLDVELIDVSCESEWEEHSH</sequence>
<keyword evidence="1" id="KW-0614">Plasmid</keyword>
<dbReference type="PATRIC" id="fig|562.7289.peg.5557"/>
<evidence type="ECO:0000313" key="1">
    <source>
        <dbReference type="EMBL" id="ABJ16458.1"/>
    </source>
</evidence>
<protein>
    <submittedName>
        <fullName evidence="1">Lytic protein</fullName>
    </submittedName>
</protein>
<evidence type="ECO:0000313" key="4">
    <source>
        <dbReference type="EMBL" id="NAG22190.1"/>
    </source>
</evidence>
<reference evidence="5 6" key="2">
    <citation type="journal article" date="2019" name="Nat. Med.">
        <title>A library of human gut bacterial isolates paired with longitudinal multiomics data enables mechanistic microbiome research.</title>
        <authorList>
            <person name="Poyet M."/>
            <person name="Groussin M."/>
            <person name="Gibbons S.M."/>
            <person name="Avila-Pacheco J."/>
            <person name="Jiang X."/>
            <person name="Kearney S.M."/>
            <person name="Perrotta A.R."/>
            <person name="Berdy B."/>
            <person name="Zhao S."/>
            <person name="Lieberman T.D."/>
            <person name="Swanson P.K."/>
            <person name="Smith M."/>
            <person name="Roesemann S."/>
            <person name="Alexander J.E."/>
            <person name="Rich S.A."/>
            <person name="Livny J."/>
            <person name="Vlamakis H."/>
            <person name="Clish C."/>
            <person name="Bullock K."/>
            <person name="Deik A."/>
            <person name="Scott J."/>
            <person name="Pierce K.A."/>
            <person name="Xavier R.J."/>
            <person name="Alm E.J."/>
        </authorList>
    </citation>
    <scope>NUCLEOTIDE SEQUENCE [LARGE SCALE GENOMIC DNA]</scope>
    <source>
        <strain evidence="4 6">BIOML-A112</strain>
        <strain evidence="3 5">BIOML-A382</strain>
    </source>
</reference>
<dbReference type="RefSeq" id="WP_001335786.1">
    <property type="nucleotide sequence ID" value="NC_008488.1"/>
</dbReference>
<gene>
    <name evidence="1" type="primary">cjl</name>
    <name evidence="3" type="ORF">GKF66_27700</name>
    <name evidence="4" type="ORF">GUC01_24850</name>
    <name evidence="2" type="ORF">IH772_21205</name>
</gene>
<dbReference type="AlphaFoldDB" id="A0A1L5"/>
<evidence type="ECO:0000313" key="3">
    <source>
        <dbReference type="EMBL" id="MSI72464.1"/>
    </source>
</evidence>
<evidence type="ECO:0000313" key="2">
    <source>
        <dbReference type="EMBL" id="MBE0979770.1"/>
    </source>
</evidence>
<name>A0A1L5_ECOLX</name>
<dbReference type="EMBL" id="WXKQ01000054">
    <property type="protein sequence ID" value="NAG22190.1"/>
    <property type="molecule type" value="Genomic_DNA"/>
</dbReference>
<evidence type="ECO:0000313" key="6">
    <source>
        <dbReference type="Proteomes" id="UP000475070"/>
    </source>
</evidence>
<organism evidence="1">
    <name type="scientific">Escherichia coli</name>
    <dbReference type="NCBI Taxonomy" id="562"/>
    <lineage>
        <taxon>Bacteria</taxon>
        <taxon>Pseudomonadati</taxon>
        <taxon>Pseudomonadota</taxon>
        <taxon>Gammaproteobacteria</taxon>
        <taxon>Enterobacterales</taxon>
        <taxon>Enterobacteriaceae</taxon>
        <taxon>Escherichia</taxon>
    </lineage>
</organism>
<proteinExistence type="predicted"/>
<dbReference type="Proteomes" id="UP000475070">
    <property type="component" value="Unassembled WGS sequence"/>
</dbReference>
<accession>A0A0J3UVI6</accession>
<geneLocation type="plasmid" evidence="1">
    <name>pMG828-3</name>
</geneLocation>
<accession>A0A1L5</accession>